<organism evidence="2 3">
    <name type="scientific">Chaetoceros tenuissimus</name>
    <dbReference type="NCBI Taxonomy" id="426638"/>
    <lineage>
        <taxon>Eukaryota</taxon>
        <taxon>Sar</taxon>
        <taxon>Stramenopiles</taxon>
        <taxon>Ochrophyta</taxon>
        <taxon>Bacillariophyta</taxon>
        <taxon>Coscinodiscophyceae</taxon>
        <taxon>Chaetocerotophycidae</taxon>
        <taxon>Chaetocerotales</taxon>
        <taxon>Chaetocerotaceae</taxon>
        <taxon>Chaetoceros</taxon>
    </lineage>
</organism>
<keyword evidence="3" id="KW-1185">Reference proteome</keyword>
<dbReference type="AlphaFoldDB" id="A0AAD3D798"/>
<keyword evidence="1" id="KW-0472">Membrane</keyword>
<proteinExistence type="predicted"/>
<protein>
    <submittedName>
        <fullName evidence="2">Uncharacterized protein</fullName>
    </submittedName>
</protein>
<evidence type="ECO:0000313" key="3">
    <source>
        <dbReference type="Proteomes" id="UP001054902"/>
    </source>
</evidence>
<name>A0AAD3D798_9STRA</name>
<comment type="caution">
    <text evidence="2">The sequence shown here is derived from an EMBL/GenBank/DDBJ whole genome shotgun (WGS) entry which is preliminary data.</text>
</comment>
<dbReference type="EMBL" id="BLLK01000058">
    <property type="protein sequence ID" value="GFH57299.1"/>
    <property type="molecule type" value="Genomic_DNA"/>
</dbReference>
<feature type="transmembrane region" description="Helical" evidence="1">
    <location>
        <begin position="216"/>
        <end position="237"/>
    </location>
</feature>
<evidence type="ECO:0000256" key="1">
    <source>
        <dbReference type="SAM" id="Phobius"/>
    </source>
</evidence>
<sequence>MFAVEDYVTFEFGVETHLNCNVHEWIVGTDAIVKKQKRIHDDTSNAMRGDIKKITENRELSMVAANTTWKPDEKCLSNNGKKFRSVHVDLMKYTIDKTPFDKKNVKDTLPKPPKTKLVEGEAYCNDYSSPETREGREVISQAQERVANTEGGIGITYFNSVVTKHSDYNEVEKEILQSSIYFSRYAAVIFYFVGLFLSLSLSLYKPPRLCLPLLSIVMSAVLSFFCWNVIIALEWILKEQCTEGR</sequence>
<dbReference type="Proteomes" id="UP001054902">
    <property type="component" value="Unassembled WGS sequence"/>
</dbReference>
<keyword evidence="1" id="KW-1133">Transmembrane helix</keyword>
<keyword evidence="1" id="KW-0812">Transmembrane</keyword>
<gene>
    <name evidence="2" type="ORF">CTEN210_13775</name>
</gene>
<feature type="transmembrane region" description="Helical" evidence="1">
    <location>
        <begin position="185"/>
        <end position="204"/>
    </location>
</feature>
<evidence type="ECO:0000313" key="2">
    <source>
        <dbReference type="EMBL" id="GFH57299.1"/>
    </source>
</evidence>
<reference evidence="2 3" key="1">
    <citation type="journal article" date="2021" name="Sci. Rep.">
        <title>The genome of the diatom Chaetoceros tenuissimus carries an ancient integrated fragment of an extant virus.</title>
        <authorList>
            <person name="Hongo Y."/>
            <person name="Kimura K."/>
            <person name="Takaki Y."/>
            <person name="Yoshida Y."/>
            <person name="Baba S."/>
            <person name="Kobayashi G."/>
            <person name="Nagasaki K."/>
            <person name="Hano T."/>
            <person name="Tomaru Y."/>
        </authorList>
    </citation>
    <scope>NUCLEOTIDE SEQUENCE [LARGE SCALE GENOMIC DNA]</scope>
    <source>
        <strain evidence="2 3">NIES-3715</strain>
    </source>
</reference>
<accession>A0AAD3D798</accession>